<evidence type="ECO:0000313" key="2">
    <source>
        <dbReference type="EMBL" id="KRN16904.1"/>
    </source>
</evidence>
<feature type="signal peptide" evidence="1">
    <location>
        <begin position="1"/>
        <end position="27"/>
    </location>
</feature>
<accession>A0A0R2ELK3</accession>
<dbReference type="RefSeq" id="WP_054736343.1">
    <property type="nucleotide sequence ID" value="NZ_AYZM01000175.1"/>
</dbReference>
<evidence type="ECO:0008006" key="4">
    <source>
        <dbReference type="Google" id="ProtNLM"/>
    </source>
</evidence>
<feature type="chain" id="PRO_5006416539" description="Surface layer protein A domain-containing protein" evidence="1">
    <location>
        <begin position="28"/>
        <end position="155"/>
    </location>
</feature>
<dbReference type="EMBL" id="AYZM01000175">
    <property type="protein sequence ID" value="KRN16904.1"/>
    <property type="molecule type" value="Genomic_DNA"/>
</dbReference>
<dbReference type="AlphaFoldDB" id="A0A0R2ELK3"/>
<dbReference type="OrthoDB" id="2321849at2"/>
<protein>
    <recommendedName>
        <fullName evidence="4">Surface layer protein A domain-containing protein</fullName>
    </recommendedName>
</protein>
<keyword evidence="3" id="KW-1185">Reference proteome</keyword>
<proteinExistence type="predicted"/>
<keyword evidence="1" id="KW-0732">Signal</keyword>
<sequence length="155" mass="17455">MKLTHLLATTTIIAGCTLLLTPASANAATKWHNGTPKAIRGNWYHNGSNKAYLTYTATKSIGNVFDKSDADNTYYKEIGYGLKNIKYKQLSKRVYELTGIQYSPKGTKVQFDGQRMTYKVMAVSKTQLHFYKGGYLKYTSKPTFKIVTSNHTFTD</sequence>
<comment type="caution">
    <text evidence="2">The sequence shown here is derived from an EMBL/GenBank/DDBJ whole genome shotgun (WGS) entry which is preliminary data.</text>
</comment>
<organism evidence="2 3">
    <name type="scientific">Secundilactobacillus similis DSM 23365 = JCM 2765</name>
    <dbReference type="NCBI Taxonomy" id="1423804"/>
    <lineage>
        <taxon>Bacteria</taxon>
        <taxon>Bacillati</taxon>
        <taxon>Bacillota</taxon>
        <taxon>Bacilli</taxon>
        <taxon>Lactobacillales</taxon>
        <taxon>Lactobacillaceae</taxon>
        <taxon>Secundilactobacillus</taxon>
    </lineage>
</organism>
<dbReference type="PATRIC" id="fig|1423804.4.peg.2911"/>
<dbReference type="PROSITE" id="PS51257">
    <property type="entry name" value="PROKAR_LIPOPROTEIN"/>
    <property type="match status" value="1"/>
</dbReference>
<evidence type="ECO:0000313" key="3">
    <source>
        <dbReference type="Proteomes" id="UP000051442"/>
    </source>
</evidence>
<name>A0A0R2ELK3_9LACO</name>
<reference evidence="2 3" key="1">
    <citation type="journal article" date="2015" name="Genome Announc.">
        <title>Expanding the biotechnology potential of lactobacilli through comparative genomics of 213 strains and associated genera.</title>
        <authorList>
            <person name="Sun Z."/>
            <person name="Harris H.M."/>
            <person name="McCann A."/>
            <person name="Guo C."/>
            <person name="Argimon S."/>
            <person name="Zhang W."/>
            <person name="Yang X."/>
            <person name="Jeffery I.B."/>
            <person name="Cooney J.C."/>
            <person name="Kagawa T.F."/>
            <person name="Liu W."/>
            <person name="Song Y."/>
            <person name="Salvetti E."/>
            <person name="Wrobel A."/>
            <person name="Rasinkangas P."/>
            <person name="Parkhill J."/>
            <person name="Rea M.C."/>
            <person name="O'Sullivan O."/>
            <person name="Ritari J."/>
            <person name="Douillard F.P."/>
            <person name="Paul Ross R."/>
            <person name="Yang R."/>
            <person name="Briner A.E."/>
            <person name="Felis G.E."/>
            <person name="de Vos W.M."/>
            <person name="Barrangou R."/>
            <person name="Klaenhammer T.R."/>
            <person name="Caufield P.W."/>
            <person name="Cui Y."/>
            <person name="Zhang H."/>
            <person name="O'Toole P.W."/>
        </authorList>
    </citation>
    <scope>NUCLEOTIDE SEQUENCE [LARGE SCALE GENOMIC DNA]</scope>
    <source>
        <strain evidence="2 3">DSM 23365</strain>
    </source>
</reference>
<evidence type="ECO:0000256" key="1">
    <source>
        <dbReference type="SAM" id="SignalP"/>
    </source>
</evidence>
<dbReference type="Proteomes" id="UP000051442">
    <property type="component" value="Unassembled WGS sequence"/>
</dbReference>
<gene>
    <name evidence="2" type="ORF">FD14_GL002697</name>
</gene>